<evidence type="ECO:0000259" key="5">
    <source>
        <dbReference type="PROSITE" id="PS50853"/>
    </source>
</evidence>
<feature type="region of interest" description="Disordered" evidence="2">
    <location>
        <begin position="2206"/>
        <end position="2226"/>
    </location>
</feature>
<dbReference type="InterPro" id="IPR050964">
    <property type="entry name" value="Striated_Muscle_Regulatory"/>
</dbReference>
<protein>
    <recommendedName>
        <fullName evidence="5">Fibronectin type-III domain-containing protein</fullName>
    </recommendedName>
</protein>
<reference evidence="7" key="1">
    <citation type="journal article" date="2013" name="Nature">
        <title>Pan genome of the phytoplankton Emiliania underpins its global distribution.</title>
        <authorList>
            <person name="Read B.A."/>
            <person name="Kegel J."/>
            <person name="Klute M.J."/>
            <person name="Kuo A."/>
            <person name="Lefebvre S.C."/>
            <person name="Maumus F."/>
            <person name="Mayer C."/>
            <person name="Miller J."/>
            <person name="Monier A."/>
            <person name="Salamov A."/>
            <person name="Young J."/>
            <person name="Aguilar M."/>
            <person name="Claverie J.M."/>
            <person name="Frickenhaus S."/>
            <person name="Gonzalez K."/>
            <person name="Herman E.K."/>
            <person name="Lin Y.C."/>
            <person name="Napier J."/>
            <person name="Ogata H."/>
            <person name="Sarno A.F."/>
            <person name="Shmutz J."/>
            <person name="Schroeder D."/>
            <person name="de Vargas C."/>
            <person name="Verret F."/>
            <person name="von Dassow P."/>
            <person name="Valentin K."/>
            <person name="Van de Peer Y."/>
            <person name="Wheeler G."/>
            <person name="Dacks J.B."/>
            <person name="Delwiche C.F."/>
            <person name="Dyhrman S.T."/>
            <person name="Glockner G."/>
            <person name="John U."/>
            <person name="Richards T."/>
            <person name="Worden A.Z."/>
            <person name="Zhang X."/>
            <person name="Grigoriev I.V."/>
            <person name="Allen A.E."/>
            <person name="Bidle K."/>
            <person name="Borodovsky M."/>
            <person name="Bowler C."/>
            <person name="Brownlee C."/>
            <person name="Cock J.M."/>
            <person name="Elias M."/>
            <person name="Gladyshev V.N."/>
            <person name="Groth M."/>
            <person name="Guda C."/>
            <person name="Hadaegh A."/>
            <person name="Iglesias-Rodriguez M.D."/>
            <person name="Jenkins J."/>
            <person name="Jones B.M."/>
            <person name="Lawson T."/>
            <person name="Leese F."/>
            <person name="Lindquist E."/>
            <person name="Lobanov A."/>
            <person name="Lomsadze A."/>
            <person name="Malik S.B."/>
            <person name="Marsh M.E."/>
            <person name="Mackinder L."/>
            <person name="Mock T."/>
            <person name="Mueller-Roeber B."/>
            <person name="Pagarete A."/>
            <person name="Parker M."/>
            <person name="Probert I."/>
            <person name="Quesneville H."/>
            <person name="Raines C."/>
            <person name="Rensing S.A."/>
            <person name="Riano-Pachon D.M."/>
            <person name="Richier S."/>
            <person name="Rokitta S."/>
            <person name="Shiraiwa Y."/>
            <person name="Soanes D.M."/>
            <person name="van der Giezen M."/>
            <person name="Wahlund T.M."/>
            <person name="Williams B."/>
            <person name="Wilson W."/>
            <person name="Wolfe G."/>
            <person name="Wurch L.L."/>
        </authorList>
    </citation>
    <scope>NUCLEOTIDE SEQUENCE</scope>
</reference>
<dbReference type="PRINTS" id="PR01217">
    <property type="entry name" value="PRICHEXTENSN"/>
</dbReference>
<feature type="compositionally biased region" description="Basic and acidic residues" evidence="2">
    <location>
        <begin position="2209"/>
        <end position="2218"/>
    </location>
</feature>
<dbReference type="eggNOG" id="KOG4228">
    <property type="taxonomic scope" value="Eukaryota"/>
</dbReference>
<feature type="domain" description="Fibronectin type-III" evidence="5">
    <location>
        <begin position="1585"/>
        <end position="1683"/>
    </location>
</feature>
<proteinExistence type="predicted"/>
<dbReference type="PANTHER" id="PTHR13817:SF73">
    <property type="entry name" value="FIBRONECTIN TYPE-III DOMAIN-CONTAINING PROTEIN"/>
    <property type="match status" value="1"/>
</dbReference>
<feature type="domain" description="Fibronectin type-III" evidence="5">
    <location>
        <begin position="1744"/>
        <end position="1858"/>
    </location>
</feature>
<dbReference type="eggNOG" id="KOG0613">
    <property type="taxonomic scope" value="Eukaryota"/>
</dbReference>
<dbReference type="EnsemblProtists" id="EOD17831">
    <property type="protein sequence ID" value="EOD17831"/>
    <property type="gene ID" value="EMIHUDRAFT_102516"/>
</dbReference>
<evidence type="ECO:0000313" key="7">
    <source>
        <dbReference type="Proteomes" id="UP000013827"/>
    </source>
</evidence>
<evidence type="ECO:0000256" key="4">
    <source>
        <dbReference type="SAM" id="SignalP"/>
    </source>
</evidence>
<feature type="region of interest" description="Disordered" evidence="2">
    <location>
        <begin position="992"/>
        <end position="1011"/>
    </location>
</feature>
<feature type="compositionally biased region" description="Basic and acidic residues" evidence="2">
    <location>
        <begin position="2976"/>
        <end position="2988"/>
    </location>
</feature>
<dbReference type="STRING" id="2903.R1E466"/>
<feature type="domain" description="Fibronectin type-III" evidence="5">
    <location>
        <begin position="1244"/>
        <end position="1354"/>
    </location>
</feature>
<dbReference type="InterPro" id="IPR003961">
    <property type="entry name" value="FN3_dom"/>
</dbReference>
<keyword evidence="7" id="KW-1185">Reference proteome</keyword>
<dbReference type="eggNOG" id="KOG0446">
    <property type="taxonomic scope" value="Eukaryota"/>
</dbReference>
<organism evidence="6 7">
    <name type="scientific">Emiliania huxleyi (strain CCMP1516)</name>
    <dbReference type="NCBI Taxonomy" id="280463"/>
    <lineage>
        <taxon>Eukaryota</taxon>
        <taxon>Haptista</taxon>
        <taxon>Haptophyta</taxon>
        <taxon>Prymnesiophyceae</taxon>
        <taxon>Isochrysidales</taxon>
        <taxon>Noelaerhabdaceae</taxon>
        <taxon>Emiliania</taxon>
    </lineage>
</organism>
<feature type="domain" description="Fibronectin type-III" evidence="5">
    <location>
        <begin position="1971"/>
        <end position="2082"/>
    </location>
</feature>
<dbReference type="SUPFAM" id="SSF49265">
    <property type="entry name" value="Fibronectin type III"/>
    <property type="match status" value="13"/>
</dbReference>
<evidence type="ECO:0000256" key="3">
    <source>
        <dbReference type="SAM" id="Phobius"/>
    </source>
</evidence>
<feature type="region of interest" description="Disordered" evidence="2">
    <location>
        <begin position="2976"/>
        <end position="3022"/>
    </location>
</feature>
<keyword evidence="3" id="KW-0472">Membrane</keyword>
<keyword evidence="3" id="KW-0812">Transmembrane</keyword>
<evidence type="ECO:0000256" key="1">
    <source>
        <dbReference type="ARBA" id="ARBA00022737"/>
    </source>
</evidence>
<feature type="signal peptide" evidence="4">
    <location>
        <begin position="1"/>
        <end position="34"/>
    </location>
</feature>
<keyword evidence="1" id="KW-0677">Repeat</keyword>
<feature type="chain" id="PRO_5044291302" description="Fibronectin type-III domain-containing protein" evidence="4">
    <location>
        <begin position="35"/>
        <end position="3075"/>
    </location>
</feature>
<reference evidence="6" key="2">
    <citation type="submission" date="2024-10" db="UniProtKB">
        <authorList>
            <consortium name="EnsemblProtists"/>
        </authorList>
    </citation>
    <scope>IDENTIFICATION</scope>
</reference>
<name>A0A0D3J2U6_EMIH1</name>
<feature type="transmembrane region" description="Helical" evidence="3">
    <location>
        <begin position="2898"/>
        <end position="2922"/>
    </location>
</feature>
<dbReference type="SMART" id="SM00060">
    <property type="entry name" value="FN3"/>
    <property type="match status" value="18"/>
</dbReference>
<feature type="domain" description="Fibronectin type-III" evidence="5">
    <location>
        <begin position="1375"/>
        <end position="1481"/>
    </location>
</feature>
<feature type="region of interest" description="Disordered" evidence="2">
    <location>
        <begin position="3044"/>
        <end position="3075"/>
    </location>
</feature>
<dbReference type="PaxDb" id="2903-EOD17831"/>
<feature type="domain" description="Fibronectin type-III" evidence="5">
    <location>
        <begin position="2414"/>
        <end position="2531"/>
    </location>
</feature>
<dbReference type="InterPro" id="IPR013783">
    <property type="entry name" value="Ig-like_fold"/>
</dbReference>
<dbReference type="InterPro" id="IPR036116">
    <property type="entry name" value="FN3_sf"/>
</dbReference>
<feature type="domain" description="Fibronectin type-III" evidence="5">
    <location>
        <begin position="1018"/>
        <end position="1134"/>
    </location>
</feature>
<dbReference type="RefSeq" id="XP_005770260.1">
    <property type="nucleotide sequence ID" value="XM_005770203.1"/>
</dbReference>
<dbReference type="Proteomes" id="UP000013827">
    <property type="component" value="Unassembled WGS sequence"/>
</dbReference>
<feature type="compositionally biased region" description="Pro residues" evidence="2">
    <location>
        <begin position="1683"/>
        <end position="1739"/>
    </location>
</feature>
<feature type="domain" description="Fibronectin type-III" evidence="5">
    <location>
        <begin position="1138"/>
        <end position="1240"/>
    </location>
</feature>
<dbReference type="HOGENOM" id="CLU_225864_0_0_1"/>
<feature type="domain" description="Fibronectin type-III" evidence="5">
    <location>
        <begin position="2216"/>
        <end position="2301"/>
    </location>
</feature>
<accession>A0A0D3J2U6</accession>
<dbReference type="PANTHER" id="PTHR13817">
    <property type="entry name" value="TITIN"/>
    <property type="match status" value="1"/>
</dbReference>
<dbReference type="GeneID" id="17263860"/>
<dbReference type="Gene3D" id="2.60.40.10">
    <property type="entry name" value="Immunoglobulins"/>
    <property type="match status" value="14"/>
</dbReference>
<feature type="region of interest" description="Disordered" evidence="2">
    <location>
        <begin position="1678"/>
        <end position="1756"/>
    </location>
</feature>
<keyword evidence="4" id="KW-0732">Signal</keyword>
<dbReference type="PROSITE" id="PS50853">
    <property type="entry name" value="FN3"/>
    <property type="match status" value="12"/>
</dbReference>
<feature type="domain" description="Fibronectin type-III" evidence="5">
    <location>
        <begin position="2532"/>
        <end position="2660"/>
    </location>
</feature>
<evidence type="ECO:0000256" key="2">
    <source>
        <dbReference type="SAM" id="MobiDB-lite"/>
    </source>
</evidence>
<dbReference type="CDD" id="cd00063">
    <property type="entry name" value="FN3"/>
    <property type="match status" value="10"/>
</dbReference>
<sequence length="3075" mass="322266">MRRQVAWPPGPSSPPPSLLLLLLLLAGWLQLSTAVSAGFTKSQSDEDEKAKVEWTISAPTNRVYVDHELAGDTYQIRKTDNAVGSDASPYEIELDGGGTANLYLFKLDALDTSDSCFACLEEEAFARECLSETRCAGKAFDTGGMAISEKAPDQVADLADVSDADLDGRRIELTFHMPLSKGLPITSLVVRRQAVGDSAIVDYRIGCATSDNECEPGLVTPIGDCNEMAANQNLSRTECVLPTSGGEEQIGYVVEKYVEDSATGIKKARGESFSVLLGSWENGNEKYITPTQAYTWSVLAINDKVDYTSETCTVGTQSCPWSATITRTQKQATPDKPGDPAASVSETALTLQWGVPNDNGNAITGYRVACEDVSTYTRPSAWQQAPLSFYLGARPSAPNAPTLDLMEATLETSGTQSIDIGVSDSATTSGIQLAPGTKYRCQVVPYNDFEVDNVLQGGLNAPAFYSAWSSVVTTLAKAPEAVSEVEECTAVPQGTTSVGDMTVPSDNSPAGQLKYTIKWTPPRPNDDSINNPGSGNYWKWRYFFTGTGIAEPASAVGATRKTSSGESIKQYYDFTGLTYNQQYSFCVESAGKGCASGDASPCFRSGTPGACAACNTQTFHPGSPTMDDFDDRAGFDGKATSLKIRFKAPTELYGSTVTGYSFIMCPKGPTCDPTSASEAANRRYICDQTSAPSACGFVPPFNGGWFEFTIDTYGAGSGNSVQSGTEYSISVRAEDSDSNRIGFASSPSITGKTAPVPTLLSNGVSSNARDIKVQWDKYTYDGGDSYADEFDVYLCSGATCSSSGSSIDNATLRNGNDGGDCASDDGTEDPGTTDCSYTFTGLTPATEYTVVIVGRVTTGQTSGDSSAVAITTTADRPEKLGAPTIEESRTRSADVKYTVPAASDWTRTANHPQGTWFNGAGIESYIVKHCKTNCASSFDSCTCSEMEEENTFAAAALPQTEEVPATGEFDPFANYLVWVVAQNSVGFSDPSDKRFVSRSATDNGGEDCREQPDQLLAPLLDDSKGQNGLTNSSVWLKWTRPASNGEPVTQYRVLWTVETRAGGVGVPGSETLSAPDEAEASHEVDGLQPGNKYTFKVAAYNSVPRGVNAACGSTGSDGWSIPSPISSQFSTLPVKPQAPGAPTLSARGGTSLTIEWLAPFDNGDAITEFFVYSEASEISLDNGQLGAKVQVDGQATQGRSFAWNPQNLRPVTEYTFRVSAKNGAGESDLSLEAAFTTDVYEPEYPLNIVAAARTASSISLDWSPAVNNGINITLYEICYNELQSSSSPESVCGKSDSGWKVASGTQTIDSYPTPGTPLTESAAYEVSVRACNAYAQSERCPEGDPSEECKSGADGCSNWSPFVKLTTTSSGLLTPPAPVVSLVNATSATAFFKWRVRPKDDFDTLGTTAIAVFKPTLTDSETGGVEVLDLITGDAFSEGEEYLLSVTGLSSATSYSLTVSAGNVDGFGEESIAVVFTTGSSPPEAPDAPSFDRTLPNVLLHLSGAAADNGEPITQYQWQVKLSDQWGNPTDCGSDPNDSTCRVIADTSYSYTYPSQSFDVRVRAYNALGPGEWSEATTVTPTDLQPAAPSLDAVTAAGIDSIEILWSAGSGAAAADTYRLEISEGDCAGDEGCRSRLVEVDASVLSYNLPALPGTLHTVQVFAGNLAGYSEVSSSLSATTLAAPPPPSQPPSPPSPSPPPPSPPLPSPPPPSPPLPSPPPPTPPPPPPTPPPPSPPPPATSSEPPQNVDRGSGVDLGSALASSQIHVVWEAPADDGGKPVTEYCLTVTDLSSSPSAVVLPSTCLGEYPGGGLPRREHYFTTDGIFPGQEFEFAVVARNEIGDSAPATATLSTASSVPDRLDTPALLRTEPPNVPLPDNITIGIRPLSVQRLGGGEILRYEIYESGALVQTFEAGDVAGRLEACGCDYLEHSPALYDVYSEYIYRARAVSTVGNGTLSYELVIDAAASNAPVPVNVRVTSTESRAVTIAWKIIKGSSDSEWDRVRLTLTCNEEDCDSVVEEDVQEVRESACQDDDVGYYSCSYVVSGARPITQYAVTAQSGKGGAYSESSLITDDSRVTTLPGAPQPPAIDAAQPTQTSVKLRWTVPRDNGPDVTGFVARYASAGGASAGGGEGAVLLDYVGAAHASSGAVNASLSDDELCGLVPTAPASSVGSTLESELVGLQPGTTYDLSLVACNSLGASTKAKASAHTHDVPDRPDPPSLGSGVTSTSLDIEWQLPYDHGLAVSGSELEFSGSATNYSGVTTSRVGLLPATPYEVRVRAFNDAGPSSFSEPAFLWTAPDAPSRPVLEGGSCGEPVEGSGLSLLKGDLVANGQVITKVEVKTQETASGQSTARVDTFVGAAIDAPSLMLTRNGEGFVDYRDYSVQMRAENKLGWSDWSVPITCTPAPETDAQPPQNPEAEPLGPAAVEVRWEMPANSSWDGFVVSLDPVLESSAGRRLQLEDCAVEAPQRVDIEIDSLFCPLAQGGRRLCELNVTGGTPNTTYTVSVQSRLGQGTSSTPPELPVVRMPPGPPQEPQCLSLSSVTDTTLRFGWLTPRDHGIAIAGFLVTYTAARSEEGTTTGVGPGGETLPRSVDCSAVASAAAAAGSNAGPEGGALVAEVSGLQTGTSYAISISTCNVDGELSLASAELGVGEAHTHAVPDRPAAPRIDTGADVTPRGFTVLWEAPSSACRGQAGCVDDHGLAVDALELEFDGQVVDASLGGGAYVATDLKPATAYPVRLRFNNSLGASDWSDIAYLWSDPTVPDQPDPPACSESLRSARMLAVVPGEVVSNGKDVVAWEFETRPMAATSGEGDYASNTSVDPARLADSCGSLLFDGAPSELATPPSACDGAALLSDGVDTPEAEYRVRARAVNALGASGWSDATVCSTAAEAVEPFPVVFLVAGLGGAVLCLVCAMIAVWKTNLHKVVAPKLRRKKPNDEPLKTFVTQEAVPNEDEDPELVMNPVLMAHLALEEDRTARKGKEAKKGSKGKAGRSGGLRRLGLNIDGSKQGPSRPKTGKELVDAHLAEQRARDTAVNGVVQPIAGGEAAGGGAASQEEGRGQAKAKVRFGLVR</sequence>
<keyword evidence="3" id="KW-1133">Transmembrane helix</keyword>
<feature type="domain" description="Fibronectin type-III" evidence="5">
    <location>
        <begin position="1482"/>
        <end position="1584"/>
    </location>
</feature>
<feature type="domain" description="Fibronectin type-III" evidence="5">
    <location>
        <begin position="2666"/>
        <end position="2763"/>
    </location>
</feature>
<dbReference type="Pfam" id="PF00041">
    <property type="entry name" value="fn3"/>
    <property type="match status" value="4"/>
</dbReference>
<dbReference type="KEGG" id="ehx:EMIHUDRAFT_102516"/>
<evidence type="ECO:0000313" key="6">
    <source>
        <dbReference type="EnsemblProtists" id="EOD17831"/>
    </source>
</evidence>